<organism evidence="1 2">
    <name type="scientific">Puccinia graminis f. sp. tritici</name>
    <dbReference type="NCBI Taxonomy" id="56615"/>
    <lineage>
        <taxon>Eukaryota</taxon>
        <taxon>Fungi</taxon>
        <taxon>Dikarya</taxon>
        <taxon>Basidiomycota</taxon>
        <taxon>Pucciniomycotina</taxon>
        <taxon>Pucciniomycetes</taxon>
        <taxon>Pucciniales</taxon>
        <taxon>Pucciniaceae</taxon>
        <taxon>Puccinia</taxon>
    </lineage>
</organism>
<comment type="caution">
    <text evidence="1">The sequence shown here is derived from an EMBL/GenBank/DDBJ whole genome shotgun (WGS) entry which is preliminary data.</text>
</comment>
<accession>A0A5B0R1B7</accession>
<proteinExistence type="predicted"/>
<sequence length="151" mass="16067">MSCNDNCRSAPDWTLYLLDATGKPPAITFPTKASPPTHVSSKSFNFRSSTLILVDLAEPRTIMKCFIAIVVATLAAGTMAAPPVQDAMTGFESSQTQITGFGPKASYTVAPDAADGGKEPDHWTGMCTDGKCGDGTNCAIWCKNWTDKNKL</sequence>
<dbReference type="AlphaFoldDB" id="A0A5B0R1B7"/>
<name>A0A5B0R1B7_PUCGR</name>
<dbReference type="EMBL" id="VSWC01000001">
    <property type="protein sequence ID" value="KAA1119240.1"/>
    <property type="molecule type" value="Genomic_DNA"/>
</dbReference>
<gene>
    <name evidence="1" type="ORF">PGT21_018613</name>
</gene>
<dbReference type="Proteomes" id="UP000324748">
    <property type="component" value="Unassembled WGS sequence"/>
</dbReference>
<dbReference type="OrthoDB" id="10283239at2759"/>
<reference evidence="1 2" key="1">
    <citation type="submission" date="2019-05" db="EMBL/GenBank/DDBJ databases">
        <title>Emergence of the Ug99 lineage of the wheat stem rust pathogen through somatic hybridization.</title>
        <authorList>
            <person name="Li F."/>
            <person name="Upadhyaya N.M."/>
            <person name="Sperschneider J."/>
            <person name="Matny O."/>
            <person name="Nguyen-Phuc H."/>
            <person name="Mago R."/>
            <person name="Raley C."/>
            <person name="Miller M.E."/>
            <person name="Silverstein K.A.T."/>
            <person name="Henningsen E."/>
            <person name="Hirsch C.D."/>
            <person name="Visser B."/>
            <person name="Pretorius Z.A."/>
            <person name="Steffenson B.J."/>
            <person name="Schwessinger B."/>
            <person name="Dodds P.N."/>
            <person name="Figueroa M."/>
        </authorList>
    </citation>
    <scope>NUCLEOTIDE SEQUENCE [LARGE SCALE GENOMIC DNA]</scope>
    <source>
        <strain evidence="1">21-0</strain>
    </source>
</reference>
<keyword evidence="2" id="KW-1185">Reference proteome</keyword>
<evidence type="ECO:0000313" key="2">
    <source>
        <dbReference type="Proteomes" id="UP000324748"/>
    </source>
</evidence>
<protein>
    <submittedName>
        <fullName evidence="1">Uncharacterized protein</fullName>
    </submittedName>
</protein>
<evidence type="ECO:0000313" key="1">
    <source>
        <dbReference type="EMBL" id="KAA1119240.1"/>
    </source>
</evidence>